<dbReference type="PROSITE" id="PS51257">
    <property type="entry name" value="PROKAR_LIPOPROTEIN"/>
    <property type="match status" value="1"/>
</dbReference>
<feature type="chain" id="PRO_5046430467" evidence="1">
    <location>
        <begin position="21"/>
        <end position="258"/>
    </location>
</feature>
<keyword evidence="4" id="KW-1185">Reference proteome</keyword>
<dbReference type="EMBL" id="JASHIF010000004">
    <property type="protein sequence ID" value="MDI9858824.1"/>
    <property type="molecule type" value="Genomic_DNA"/>
</dbReference>
<dbReference type="RefSeq" id="WP_095166482.1">
    <property type="nucleotide sequence ID" value="NZ_JASHIF010000004.1"/>
</dbReference>
<evidence type="ECO:0000313" key="4">
    <source>
        <dbReference type="Proteomes" id="UP001236507"/>
    </source>
</evidence>
<evidence type="ECO:0000256" key="1">
    <source>
        <dbReference type="SAM" id="SignalP"/>
    </source>
</evidence>
<comment type="caution">
    <text evidence="3">The sequence shown here is derived from an EMBL/GenBank/DDBJ whole genome shotgun (WGS) entry which is preliminary data.</text>
</comment>
<dbReference type="Proteomes" id="UP001236507">
    <property type="component" value="Unassembled WGS sequence"/>
</dbReference>
<evidence type="ECO:0000259" key="2">
    <source>
        <dbReference type="Pfam" id="PF14344"/>
    </source>
</evidence>
<dbReference type="InterPro" id="IPR025510">
    <property type="entry name" value="DUF4397"/>
</dbReference>
<proteinExistence type="predicted"/>
<reference evidence="3 4" key="1">
    <citation type="submission" date="2023-05" db="EMBL/GenBank/DDBJ databases">
        <title>Novel species of genus Flectobacillus isolated from stream in China.</title>
        <authorList>
            <person name="Lu H."/>
        </authorList>
    </citation>
    <scope>NUCLEOTIDE SEQUENCE [LARGE SCALE GENOMIC DNA]</scope>
    <source>
        <strain evidence="3 4">KCTC 42575</strain>
    </source>
</reference>
<feature type="signal peptide" evidence="1">
    <location>
        <begin position="1"/>
        <end position="20"/>
    </location>
</feature>
<dbReference type="Pfam" id="PF14344">
    <property type="entry name" value="DUF4397"/>
    <property type="match status" value="1"/>
</dbReference>
<keyword evidence="1" id="KW-0732">Signal</keyword>
<evidence type="ECO:0000313" key="3">
    <source>
        <dbReference type="EMBL" id="MDI9858824.1"/>
    </source>
</evidence>
<sequence length="258" mass="27321">MTYKRFLSIITLATSIFGLAACGEQADSFQNILPATGSRLKFIHAAPDVAGVDIYLNDKKFSGVNTTPPAAPNLLTYGNAFPLTAEYATYPAGATKVGVVIPSLNNAVGLTANVNLEDGKYYSVFATGVSPNYSAVALEDKFPAANGKNIYVRVLNLVSNSTTIDFTVNGQTIATNIAYKNADNTFYTVPIDNFLSGTITVPFITKVSGGVALVTTATVNQTLVVPGKCYTVYVRGMVTTDAKNPTKYTPTASVLVNR</sequence>
<accession>A0ABT6Y5I1</accession>
<feature type="domain" description="DUF4397" evidence="2">
    <location>
        <begin position="39"/>
        <end position="157"/>
    </location>
</feature>
<name>A0ABT6Y5I1_9BACT</name>
<protein>
    <submittedName>
        <fullName evidence="3">DUF4397 domain-containing protein</fullName>
    </submittedName>
</protein>
<gene>
    <name evidence="3" type="ORF">QM524_06375</name>
</gene>
<organism evidence="3 4">
    <name type="scientific">Flectobacillus roseus</name>
    <dbReference type="NCBI Taxonomy" id="502259"/>
    <lineage>
        <taxon>Bacteria</taxon>
        <taxon>Pseudomonadati</taxon>
        <taxon>Bacteroidota</taxon>
        <taxon>Cytophagia</taxon>
        <taxon>Cytophagales</taxon>
        <taxon>Flectobacillaceae</taxon>
        <taxon>Flectobacillus</taxon>
    </lineage>
</organism>